<accession>A0A923N7W4</accession>
<evidence type="ECO:0000313" key="2">
    <source>
        <dbReference type="EMBL" id="MBC5993389.1"/>
    </source>
</evidence>
<reference evidence="2" key="1">
    <citation type="submission" date="2020-08" db="EMBL/GenBank/DDBJ databases">
        <title>Pontibacter sp. SD6 16S ribosomal RNA gene Genome sequencing and assembly.</title>
        <authorList>
            <person name="Kang M."/>
        </authorList>
    </citation>
    <scope>NUCLEOTIDE SEQUENCE</scope>
    <source>
        <strain evidence="2">SD6</strain>
    </source>
</reference>
<feature type="domain" description="GSCFA" evidence="1">
    <location>
        <begin position="20"/>
        <end position="256"/>
    </location>
</feature>
<protein>
    <submittedName>
        <fullName evidence="2">GSCFA domain-containing protein</fullName>
    </submittedName>
</protein>
<dbReference type="Proteomes" id="UP000603640">
    <property type="component" value="Unassembled WGS sequence"/>
</dbReference>
<dbReference type="SUPFAM" id="SSF52266">
    <property type="entry name" value="SGNH hydrolase"/>
    <property type="match status" value="1"/>
</dbReference>
<dbReference type="Pfam" id="PF08885">
    <property type="entry name" value="GSCFA"/>
    <property type="match status" value="1"/>
</dbReference>
<dbReference type="EMBL" id="JACRVF010000003">
    <property type="protein sequence ID" value="MBC5993389.1"/>
    <property type="molecule type" value="Genomic_DNA"/>
</dbReference>
<evidence type="ECO:0000259" key="1">
    <source>
        <dbReference type="Pfam" id="PF08885"/>
    </source>
</evidence>
<dbReference type="InterPro" id="IPR014982">
    <property type="entry name" value="GSCFA"/>
</dbReference>
<proteinExistence type="predicted"/>
<dbReference type="AlphaFoldDB" id="A0A923N7W4"/>
<organism evidence="2 3">
    <name type="scientific">Pontibacter cellulosilyticus</name>
    <dbReference type="NCBI Taxonomy" id="1720253"/>
    <lineage>
        <taxon>Bacteria</taxon>
        <taxon>Pseudomonadati</taxon>
        <taxon>Bacteroidota</taxon>
        <taxon>Cytophagia</taxon>
        <taxon>Cytophagales</taxon>
        <taxon>Hymenobacteraceae</taxon>
        <taxon>Pontibacter</taxon>
    </lineage>
</organism>
<evidence type="ECO:0000313" key="3">
    <source>
        <dbReference type="Proteomes" id="UP000603640"/>
    </source>
</evidence>
<dbReference type="RefSeq" id="WP_187067420.1">
    <property type="nucleotide sequence ID" value="NZ_JACRVF010000003.1"/>
</dbReference>
<comment type="caution">
    <text evidence="2">The sequence shown here is derived from an EMBL/GenBank/DDBJ whole genome shotgun (WGS) entry which is preliminary data.</text>
</comment>
<keyword evidence="3" id="KW-1185">Reference proteome</keyword>
<gene>
    <name evidence="2" type="ORF">H8S84_11130</name>
</gene>
<name>A0A923N7W4_9BACT</name>
<sequence length="327" mass="37687">MFRTEVVVPKSGLDLALEDKVVTIGSCFAEVIGSKLQQNKVDVLVNPFGTIFNPVSVCRLLNAALGREYDFEQHLVHHNKIWHAYDLHSSVSSPDKDQLLSQIHERLQTTKQHLQQSSLLIITLGTAVAYELVQTSEVVANCHKLPAKNFNRVLLNLEETKVYFEETLALLKSINPGLKVLLTVSPVRHVKETLQMNSVSKSELRLLCHYLQENNPDVLYFPAYEVMMDDLRDYRYYKDDMLHPTSLAENYIWEKFVKAYYNESFQQFTVEWEKIARALSHKPFYPESEAHQAFLKSTATQLQHIADKYKIDVAAEQHALHQQTLTR</sequence>